<reference evidence="1" key="1">
    <citation type="submission" date="2023-10" db="EMBL/GenBank/DDBJ databases">
        <authorList>
            <person name="Chen Y."/>
            <person name="Shah S."/>
            <person name="Dougan E. K."/>
            <person name="Thang M."/>
            <person name="Chan C."/>
        </authorList>
    </citation>
    <scope>NUCLEOTIDE SEQUENCE [LARGE SCALE GENOMIC DNA]</scope>
</reference>
<dbReference type="Proteomes" id="UP001189429">
    <property type="component" value="Unassembled WGS sequence"/>
</dbReference>
<organism evidence="1 2">
    <name type="scientific">Prorocentrum cordatum</name>
    <dbReference type="NCBI Taxonomy" id="2364126"/>
    <lineage>
        <taxon>Eukaryota</taxon>
        <taxon>Sar</taxon>
        <taxon>Alveolata</taxon>
        <taxon>Dinophyceae</taxon>
        <taxon>Prorocentrales</taxon>
        <taxon>Prorocentraceae</taxon>
        <taxon>Prorocentrum</taxon>
    </lineage>
</organism>
<gene>
    <name evidence="1" type="ORF">PCOR1329_LOCUS11883</name>
</gene>
<evidence type="ECO:0000313" key="1">
    <source>
        <dbReference type="EMBL" id="CAK0805366.1"/>
    </source>
</evidence>
<feature type="non-terminal residue" evidence="1">
    <location>
        <position position="101"/>
    </location>
</feature>
<keyword evidence="2" id="KW-1185">Reference proteome</keyword>
<dbReference type="SUPFAM" id="SSF81606">
    <property type="entry name" value="PP2C-like"/>
    <property type="match status" value="1"/>
</dbReference>
<accession>A0ABN9QH77</accession>
<dbReference type="PROSITE" id="PS01032">
    <property type="entry name" value="PPM_1"/>
    <property type="match status" value="1"/>
</dbReference>
<protein>
    <recommendedName>
        <fullName evidence="3">Protein-serine/threonine phosphatase</fullName>
    </recommendedName>
</protein>
<sequence>QARQALSLSGQKPLGQQMAFAERMAELHPGLEALASLGLGCVCKKGLKPEGANQDDFCLIHADGVSIFGVFDGHGPHGGDVASCVRDFLPRQLVKKHDLED</sequence>
<dbReference type="InterPro" id="IPR036457">
    <property type="entry name" value="PPM-type-like_dom_sf"/>
</dbReference>
<dbReference type="EMBL" id="CAUYUJ010003439">
    <property type="protein sequence ID" value="CAK0805366.1"/>
    <property type="molecule type" value="Genomic_DNA"/>
</dbReference>
<evidence type="ECO:0008006" key="3">
    <source>
        <dbReference type="Google" id="ProtNLM"/>
    </source>
</evidence>
<name>A0ABN9QH77_9DINO</name>
<dbReference type="InterPro" id="IPR000222">
    <property type="entry name" value="PP2C_BS"/>
</dbReference>
<dbReference type="Gene3D" id="3.60.40.10">
    <property type="entry name" value="PPM-type phosphatase domain"/>
    <property type="match status" value="1"/>
</dbReference>
<proteinExistence type="predicted"/>
<evidence type="ECO:0000313" key="2">
    <source>
        <dbReference type="Proteomes" id="UP001189429"/>
    </source>
</evidence>
<comment type="caution">
    <text evidence="1">The sequence shown here is derived from an EMBL/GenBank/DDBJ whole genome shotgun (WGS) entry which is preliminary data.</text>
</comment>
<feature type="non-terminal residue" evidence="1">
    <location>
        <position position="1"/>
    </location>
</feature>